<dbReference type="RefSeq" id="WP_255678717.1">
    <property type="nucleotide sequence ID" value="NZ_JAIOAP010000013.1"/>
</dbReference>
<gene>
    <name evidence="1" type="ORF">QJS35_08140</name>
</gene>
<evidence type="ECO:0000313" key="1">
    <source>
        <dbReference type="EMBL" id="MEQ4482363.1"/>
    </source>
</evidence>
<protein>
    <submittedName>
        <fullName evidence="1">Uncharacterized protein</fullName>
    </submittedName>
</protein>
<reference evidence="1 2" key="1">
    <citation type="journal article" date="2023" name="Genome Announc.">
        <title>Pan-Genome Analyses of the Genus Cohnella and Proposal of the Novel Species Cohnella silvisoli sp. nov., Isolated from Forest Soil.</title>
        <authorList>
            <person name="Wang C."/>
            <person name="Mao L."/>
            <person name="Bao G."/>
            <person name="Zhu H."/>
        </authorList>
    </citation>
    <scope>NUCLEOTIDE SEQUENCE [LARGE SCALE GENOMIC DNA]</scope>
    <source>
        <strain evidence="1 2">NL03-T5-1</strain>
    </source>
</reference>
<organism evidence="1 2">
    <name type="scientific">Cohnella silvisoli</name>
    <dbReference type="NCBI Taxonomy" id="2873699"/>
    <lineage>
        <taxon>Bacteria</taxon>
        <taxon>Bacillati</taxon>
        <taxon>Bacillota</taxon>
        <taxon>Bacilli</taxon>
        <taxon>Bacillales</taxon>
        <taxon>Paenibacillaceae</taxon>
        <taxon>Cohnella</taxon>
    </lineage>
</organism>
<accession>A0ABV1KR60</accession>
<dbReference type="EMBL" id="JASKHM010000004">
    <property type="protein sequence ID" value="MEQ4482363.1"/>
    <property type="molecule type" value="Genomic_DNA"/>
</dbReference>
<comment type="caution">
    <text evidence="1">The sequence shown here is derived from an EMBL/GenBank/DDBJ whole genome shotgun (WGS) entry which is preliminary data.</text>
</comment>
<dbReference type="Proteomes" id="UP001493487">
    <property type="component" value="Unassembled WGS sequence"/>
</dbReference>
<evidence type="ECO:0000313" key="2">
    <source>
        <dbReference type="Proteomes" id="UP001493487"/>
    </source>
</evidence>
<name>A0ABV1KR60_9BACL</name>
<proteinExistence type="predicted"/>
<sequence length="40" mass="4603">MKQFQEGISQFASLEITDEEMLRGLIQRLIERIDPLLLGA</sequence>
<keyword evidence="2" id="KW-1185">Reference proteome</keyword>